<gene>
    <name evidence="2" type="ORF">N0V83_001447</name>
</gene>
<feature type="domain" description="RNA ligase" evidence="1">
    <location>
        <begin position="69"/>
        <end position="268"/>
    </location>
</feature>
<dbReference type="Pfam" id="PF09414">
    <property type="entry name" value="RNA_ligase"/>
    <property type="match status" value="1"/>
</dbReference>
<proteinExistence type="predicted"/>
<dbReference type="Gene3D" id="3.30.470.30">
    <property type="entry name" value="DNA ligase/mRNA capping enzyme"/>
    <property type="match status" value="1"/>
</dbReference>
<reference evidence="2" key="1">
    <citation type="submission" date="2022-10" db="EMBL/GenBank/DDBJ databases">
        <title>Tapping the CABI collections for fungal endophytes: first genome assemblies for Collariella, Neodidymelliopsis, Ascochyta clinopodiicola, Didymella pomorum, Didymosphaeria variabile, Neocosmospora piperis and Neocucurbitaria cava.</title>
        <authorList>
            <person name="Hill R."/>
        </authorList>
    </citation>
    <scope>NUCLEOTIDE SEQUENCE</scope>
    <source>
        <strain evidence="2">IMI 356814</strain>
    </source>
</reference>
<evidence type="ECO:0000259" key="1">
    <source>
        <dbReference type="Pfam" id="PF09414"/>
    </source>
</evidence>
<evidence type="ECO:0000313" key="3">
    <source>
        <dbReference type="Proteomes" id="UP001140560"/>
    </source>
</evidence>
<dbReference type="Proteomes" id="UP001140560">
    <property type="component" value="Unassembled WGS sequence"/>
</dbReference>
<sequence length="380" mass="42777">MPCMEPEHVQVANTIPSTTSQPTVAPATDAERTLYPKITNHVDEIVKILQHLERDPKNPEQEVVLDPIPIVGTVKLHGTHADIVIYSDDSIFCQSRNITSLSATRDNQGFANAMSKKRKVLLCLRDLYLARWIQLNPNATISTSHPIVIAGEWIGEKIQKDVAIAQLSRRFVIISLNINGQWQNDTSFSGISLTNHDIYNIARAGLFNATLYPQDLQRTLAEIEPLAEKVAAACPFASTFGIQGPGEGLVWKLAPSQYNSNPTLWFKTKGGKFKPTFAARPPKKIKSFDTVEEQRKEAARVAELWCSEQRLEQGWDVMREKGVERSLRGLAEFLKWVQLDVLVEERGYIKRYKVDEGDLKISVARIAKGWYLERVQSGIE</sequence>
<protein>
    <recommendedName>
        <fullName evidence="1">RNA ligase domain-containing protein</fullName>
    </recommendedName>
</protein>
<dbReference type="AlphaFoldDB" id="A0A9W8YEX1"/>
<evidence type="ECO:0000313" key="2">
    <source>
        <dbReference type="EMBL" id="KAJ4376166.1"/>
    </source>
</evidence>
<dbReference type="OrthoDB" id="10005335at2759"/>
<comment type="caution">
    <text evidence="2">The sequence shown here is derived from an EMBL/GenBank/DDBJ whole genome shotgun (WGS) entry which is preliminary data.</text>
</comment>
<name>A0A9W8YEX1_9PLEO</name>
<dbReference type="EMBL" id="JAPEUY010000002">
    <property type="protein sequence ID" value="KAJ4376166.1"/>
    <property type="molecule type" value="Genomic_DNA"/>
</dbReference>
<dbReference type="SUPFAM" id="SSF56091">
    <property type="entry name" value="DNA ligase/mRNA capping enzyme, catalytic domain"/>
    <property type="match status" value="1"/>
</dbReference>
<keyword evidence="3" id="KW-1185">Reference proteome</keyword>
<dbReference type="InterPro" id="IPR021122">
    <property type="entry name" value="RNA_ligase_dom_REL/Rnl2"/>
</dbReference>
<organism evidence="2 3">
    <name type="scientific">Neocucurbitaria cava</name>
    <dbReference type="NCBI Taxonomy" id="798079"/>
    <lineage>
        <taxon>Eukaryota</taxon>
        <taxon>Fungi</taxon>
        <taxon>Dikarya</taxon>
        <taxon>Ascomycota</taxon>
        <taxon>Pezizomycotina</taxon>
        <taxon>Dothideomycetes</taxon>
        <taxon>Pleosporomycetidae</taxon>
        <taxon>Pleosporales</taxon>
        <taxon>Pleosporineae</taxon>
        <taxon>Cucurbitariaceae</taxon>
        <taxon>Neocucurbitaria</taxon>
    </lineage>
</organism>
<accession>A0A9W8YEX1</accession>